<dbReference type="AlphaFoldDB" id="A0A3B0Z211"/>
<proteinExistence type="predicted"/>
<dbReference type="PANTHER" id="PTHR32329:SF2">
    <property type="entry name" value="BIFUNCTIONAL PROTEIN [INCLUDES 2-HYDROXYACYL-COA DEHYDRATASE (N-TER) AND ITS ACTIVATOR DOMAIN (C_TERM)"/>
    <property type="match status" value="1"/>
</dbReference>
<protein>
    <submittedName>
        <fullName evidence="1">Activator of (R)-2-hydroxyglutaryl-CoA dehydratase</fullName>
    </submittedName>
</protein>
<evidence type="ECO:0000313" key="1">
    <source>
        <dbReference type="EMBL" id="VAW82303.1"/>
    </source>
</evidence>
<sequence>METVAQWHDPNPRTFSKAQRERTTLLFGGLTAMHDGLIEAAVSALGYRLQALPCPDRDALQCGKEFGNRSQCNPTYFTVGNLIKYLLHLRDVEGLSHEQIVNDYLFVTAGACGPCRFGMYVTEYRKALRDAGFEGFRVLLFENAGSLHQSESDTGLELTTGFFITLLKAAMLGDVVNAMGYRIRPYEIVAGSTDTALEECGTLLRAALRRRRGLRRALRQCRRRLAAVPVNRLQAKPKVSIIGEFWAMTTEGEGNYRLQRFLEAEGAECEVQAVVSWVLYSIWEAAYDTRERMLLRSEQPAGRRRWEFAPLRQLLLLRLGRAVLQRYFYHYAHHIGLAGYHLPDMDELARIGHDYYANELRGGEGHMEVAKLIQGVTQHKVHLTLSIKPFGCMPSSGVSDGVQSLVTARYPEANFLAVETTGDGAVNVHSRVQMALFRARQAAEDEYQAALRTTGIDSAQATTRLAAQRRCRQATHYPPHQVAGTAANLLHELARRP</sequence>
<dbReference type="EMBL" id="UOFM01000460">
    <property type="protein sequence ID" value="VAW82303.1"/>
    <property type="molecule type" value="Genomic_DNA"/>
</dbReference>
<name>A0A3B0Z211_9ZZZZ</name>
<gene>
    <name evidence="1" type="ORF">MNBD_GAMMA14-2194</name>
</gene>
<dbReference type="PANTHER" id="PTHR32329">
    <property type="entry name" value="BIFUNCTIONAL PROTEIN [INCLUDES 2-HYDROXYACYL-COA DEHYDRATASE (N-TER) AND ITS ACTIVATOR DOMAIN (C_TERM)-RELATED"/>
    <property type="match status" value="1"/>
</dbReference>
<dbReference type="InterPro" id="IPR051805">
    <property type="entry name" value="Dehydratase_Activator_Redct"/>
</dbReference>
<organism evidence="1">
    <name type="scientific">hydrothermal vent metagenome</name>
    <dbReference type="NCBI Taxonomy" id="652676"/>
    <lineage>
        <taxon>unclassified sequences</taxon>
        <taxon>metagenomes</taxon>
        <taxon>ecological metagenomes</taxon>
    </lineage>
</organism>
<accession>A0A3B0Z211</accession>
<reference evidence="1" key="1">
    <citation type="submission" date="2018-06" db="EMBL/GenBank/DDBJ databases">
        <authorList>
            <person name="Zhirakovskaya E."/>
        </authorList>
    </citation>
    <scope>NUCLEOTIDE SEQUENCE</scope>
</reference>